<evidence type="ECO:0000313" key="9">
    <source>
        <dbReference type="Proteomes" id="UP000254876"/>
    </source>
</evidence>
<dbReference type="GO" id="GO:0010181">
    <property type="term" value="F:FMN binding"/>
    <property type="evidence" value="ECO:0007669"/>
    <property type="project" value="TreeGrafter"/>
</dbReference>
<dbReference type="EMBL" id="UFYD01000001">
    <property type="protein sequence ID" value="STD13460.1"/>
    <property type="molecule type" value="Genomic_DNA"/>
</dbReference>
<sequence>MKKEEKTLVILVHPDIEKSVINKRWVEELQKYPDQYNIHNLYKAYPDEKLDIEREQMLIEAFDKIVFQFPFYWFSAPPLLKKWLDDVLVYGWAYGSKSGYKFAEKKVALAISVGIDEEEYSEAGIYSYTLKELTTPFELTFKYIKADYKPLYAYYGIERNASPEWIEKSIPTYIEFLEKM</sequence>
<evidence type="ECO:0000313" key="5">
    <source>
        <dbReference type="EMBL" id="OPB52729.1"/>
    </source>
</evidence>
<evidence type="ECO:0000313" key="8">
    <source>
        <dbReference type="Proteomes" id="UP000190848"/>
    </source>
</evidence>
<dbReference type="GO" id="GO:0009055">
    <property type="term" value="F:electron transfer activity"/>
    <property type="evidence" value="ECO:0007669"/>
    <property type="project" value="TreeGrafter"/>
</dbReference>
<evidence type="ECO:0000259" key="2">
    <source>
        <dbReference type="Pfam" id="PF02525"/>
    </source>
</evidence>
<dbReference type="PANTHER" id="PTHR47307">
    <property type="entry name" value="GLUTATHIONE-REGULATED POTASSIUM-EFFLUX SYSTEM ANCILLARY PROTEIN KEFG"/>
    <property type="match status" value="1"/>
</dbReference>
<dbReference type="InterPro" id="IPR003680">
    <property type="entry name" value="Flavodoxin_fold"/>
</dbReference>
<proteinExistence type="predicted"/>
<dbReference type="Proteomes" id="UP000189738">
    <property type="component" value="Chromosome"/>
</dbReference>
<keyword evidence="1 6" id="KW-0560">Oxidoreductase</keyword>
<dbReference type="EMBL" id="MAHS01000003">
    <property type="protein sequence ID" value="OPB52729.1"/>
    <property type="molecule type" value="Genomic_DNA"/>
</dbReference>
<accession>A0A1T3K6A4</accession>
<dbReference type="RefSeq" id="WP_009084417.1">
    <property type="nucleotide sequence ID" value="NZ_CBCRWW010000001.1"/>
</dbReference>
<evidence type="ECO:0000313" key="6">
    <source>
        <dbReference type="EMBL" id="STD13460.1"/>
    </source>
</evidence>
<dbReference type="InterPro" id="IPR029039">
    <property type="entry name" value="Flavoprotein-like_sf"/>
</dbReference>
<dbReference type="Proteomes" id="UP000254876">
    <property type="component" value="Unassembled WGS sequence"/>
</dbReference>
<evidence type="ECO:0000313" key="4">
    <source>
        <dbReference type="EMBL" id="AQX52772.1"/>
    </source>
</evidence>
<dbReference type="EMBL" id="CP016374">
    <property type="protein sequence ID" value="AQX02884.1"/>
    <property type="molecule type" value="Genomic_DNA"/>
</dbReference>
<organism evidence="6 9">
    <name type="scientific">Elizabethkingia anophelis</name>
    <dbReference type="NCBI Taxonomy" id="1117645"/>
    <lineage>
        <taxon>Bacteria</taxon>
        <taxon>Pseudomonadati</taxon>
        <taxon>Bacteroidota</taxon>
        <taxon>Flavobacteriia</taxon>
        <taxon>Flavobacteriales</taxon>
        <taxon>Weeksellaceae</taxon>
        <taxon>Elizabethkingia</taxon>
    </lineage>
</organism>
<dbReference type="Pfam" id="PF02525">
    <property type="entry name" value="Flavodoxin_2"/>
    <property type="match status" value="1"/>
</dbReference>
<dbReference type="GeneID" id="56683016"/>
<dbReference type="AlphaFoldDB" id="A0A1T3DHA1"/>
<evidence type="ECO:0000256" key="1">
    <source>
        <dbReference type="ARBA" id="ARBA00023002"/>
    </source>
</evidence>
<gene>
    <name evidence="6" type="primary">ywrO_2</name>
    <name evidence="4" type="ORF">AYC66_12540</name>
    <name evidence="5" type="ORF">BAY09_13490</name>
    <name evidence="3" type="ORF">BBD32_16170</name>
    <name evidence="6" type="ORF">NCTC10588_03771</name>
</gene>
<dbReference type="KEGG" id="een:BBD30_17210"/>
<dbReference type="GO" id="GO:0003955">
    <property type="term" value="F:NAD(P)H dehydrogenase (quinone) activity"/>
    <property type="evidence" value="ECO:0007669"/>
    <property type="project" value="TreeGrafter"/>
</dbReference>
<dbReference type="EC" id="1.6.99.-" evidence="6"/>
<name>A0A1T3DHA1_9FLAO</name>
<evidence type="ECO:0000313" key="7">
    <source>
        <dbReference type="Proteomes" id="UP000189738"/>
    </source>
</evidence>
<reference evidence="5" key="2">
    <citation type="submission" date="2016-06" db="EMBL/GenBank/DDBJ databases">
        <authorList>
            <person name="Nicholson A.C."/>
        </authorList>
    </citation>
    <scope>NUCLEOTIDE SEQUENCE [LARGE SCALE GENOMIC DNA]</scope>
    <source>
        <strain evidence="5">E6809</strain>
    </source>
</reference>
<accession>A0A1T3DHA1</accession>
<reference evidence="6 9" key="4">
    <citation type="submission" date="2018-06" db="EMBL/GenBank/DDBJ databases">
        <authorList>
            <consortium name="Pathogen Informatics"/>
            <person name="Doyle S."/>
        </authorList>
    </citation>
    <scope>NUCLEOTIDE SEQUENCE [LARGE SCALE GENOMIC DNA]</scope>
    <source>
        <strain evidence="6 9">NCTC10588</strain>
    </source>
</reference>
<dbReference type="Proteomes" id="UP000190848">
    <property type="component" value="Chromosome"/>
</dbReference>
<feature type="domain" description="Flavodoxin-like fold" evidence="2">
    <location>
        <begin position="6"/>
        <end position="167"/>
    </location>
</feature>
<dbReference type="Gene3D" id="3.40.50.360">
    <property type="match status" value="1"/>
</dbReference>
<evidence type="ECO:0000313" key="3">
    <source>
        <dbReference type="EMBL" id="AQX02884.1"/>
    </source>
</evidence>
<reference evidence="3 8" key="3">
    <citation type="submission" date="2016-07" db="EMBL/GenBank/DDBJ databases">
        <title>Revisiting the taxonomy of the Elizabethkingia Genus using Whole-Genome Sequencing, Optical Mapping, and MALDI-TOF, along with proposal of three novel Elizabethkingia species: Elizabethkingia bruuniana sp. nov., Elizabethkingia ursingii sp. nov., and Elizabethkingia occulta sp. nov.</title>
        <authorList>
            <person name="Nicholson A.C."/>
        </authorList>
    </citation>
    <scope>NUCLEOTIDE SEQUENCE [LARGE SCALE GENOMIC DNA]</scope>
    <source>
        <strain evidence="3 8">F3201</strain>
    </source>
</reference>
<dbReference type="PANTHER" id="PTHR47307:SF1">
    <property type="entry name" value="GLUTATHIONE-REGULATED POTASSIUM-EFFLUX SYSTEM ANCILLARY PROTEIN KEFG"/>
    <property type="match status" value="1"/>
</dbReference>
<protein>
    <submittedName>
        <fullName evidence="6">General stress protein 14</fullName>
        <ecNumber evidence="6">1.6.99.-</ecNumber>
    </submittedName>
    <submittedName>
        <fullName evidence="3">NAD(P)H oxidoreductase</fullName>
    </submittedName>
</protein>
<reference evidence="4 7" key="1">
    <citation type="submission" date="2016-02" db="EMBL/GenBank/DDBJ databases">
        <authorList>
            <person name="Nicholson A.C."/>
            <person name="Humrighouse B.W."/>
            <person name="Loparev V."/>
            <person name="Emery B."/>
            <person name="Graziano J."/>
            <person name="McQuiston J.R."/>
        </authorList>
    </citation>
    <scope>NUCLEOTIDE SEQUENCE [LARGE SCALE GENOMIC DNA]</scope>
    <source>
        <strain evidence="4 7">E6809</strain>
    </source>
</reference>
<dbReference type="InterPro" id="IPR046980">
    <property type="entry name" value="KefG/KefF"/>
</dbReference>
<dbReference type="SUPFAM" id="SSF52218">
    <property type="entry name" value="Flavoproteins"/>
    <property type="match status" value="1"/>
</dbReference>
<dbReference type="EMBL" id="CP014339">
    <property type="protein sequence ID" value="AQX52772.1"/>
    <property type="molecule type" value="Genomic_DNA"/>
</dbReference>